<dbReference type="Pfam" id="PF13337">
    <property type="entry name" value="BrxL_ATPase"/>
    <property type="match status" value="1"/>
</dbReference>
<dbReference type="InterPro" id="IPR014061">
    <property type="entry name" value="BrxL-like"/>
</dbReference>
<dbReference type="KEGG" id="mae:Maeo_0583"/>
<dbReference type="Proteomes" id="UP000001106">
    <property type="component" value="Chromosome"/>
</dbReference>
<organism evidence="1 2">
    <name type="scientific">Methanococcus aeolicus (strain ATCC BAA-1280 / DSM 17508 / OCM 812 / Nankai-3)</name>
    <dbReference type="NCBI Taxonomy" id="419665"/>
    <lineage>
        <taxon>Archaea</taxon>
        <taxon>Methanobacteriati</taxon>
        <taxon>Methanobacteriota</taxon>
        <taxon>Methanomada group</taxon>
        <taxon>Methanococci</taxon>
        <taxon>Methanococcales</taxon>
        <taxon>Methanococcaceae</taxon>
        <taxon>Methanococcus</taxon>
    </lineage>
</organism>
<dbReference type="STRING" id="419665.Maeo_0583"/>
<gene>
    <name evidence="1" type="ordered locus">Maeo_0583</name>
</gene>
<dbReference type="AlphaFoldDB" id="A6UUJ6"/>
<dbReference type="eggNOG" id="arCOG02163">
    <property type="taxonomic scope" value="Archaea"/>
</dbReference>
<name>A6UUJ6_META3</name>
<dbReference type="HOGENOM" id="CLU_1546176_0_0_2"/>
<reference evidence="1" key="1">
    <citation type="submission" date="2007-06" db="EMBL/GenBank/DDBJ databases">
        <title>Complete sequence of Methanococcus aeolicus Nankai-3.</title>
        <authorList>
            <consortium name="US DOE Joint Genome Institute"/>
            <person name="Copeland A."/>
            <person name="Lucas S."/>
            <person name="Lapidus A."/>
            <person name="Barry K."/>
            <person name="Glavina del Rio T."/>
            <person name="Dalin E."/>
            <person name="Tice H."/>
            <person name="Pitluck S."/>
            <person name="Chain P."/>
            <person name="Malfatti S."/>
            <person name="Shin M."/>
            <person name="Vergez L."/>
            <person name="Schmutz J."/>
            <person name="Larimer F."/>
            <person name="Land M."/>
            <person name="Hauser L."/>
            <person name="Kyrpides N."/>
            <person name="Lykidis A."/>
            <person name="Sieprawska-Lupa M."/>
            <person name="Whitman W.B."/>
            <person name="Richardson P."/>
        </authorList>
    </citation>
    <scope>NUCLEOTIDE SEQUENCE [LARGE SCALE GENOMIC DNA]</scope>
    <source>
        <strain evidence="1">Nankai-3</strain>
    </source>
</reference>
<keyword evidence="1" id="KW-0645">Protease</keyword>
<evidence type="ECO:0000313" key="1">
    <source>
        <dbReference type="EMBL" id="ABR56168.1"/>
    </source>
</evidence>
<accession>A6UUJ6</accession>
<keyword evidence="2" id="KW-1185">Reference proteome</keyword>
<protein>
    <submittedName>
        <fullName evidence="1">ATP-dependent protease La</fullName>
    </submittedName>
</protein>
<dbReference type="EMBL" id="CP000743">
    <property type="protein sequence ID" value="ABR56168.1"/>
    <property type="molecule type" value="Genomic_DNA"/>
</dbReference>
<dbReference type="GO" id="GO:0008233">
    <property type="term" value="F:peptidase activity"/>
    <property type="evidence" value="ECO:0007669"/>
    <property type="project" value="UniProtKB-KW"/>
</dbReference>
<dbReference type="OrthoDB" id="30926at2157"/>
<proteinExistence type="predicted"/>
<dbReference type="GO" id="GO:0006508">
    <property type="term" value="P:proteolysis"/>
    <property type="evidence" value="ECO:0007669"/>
    <property type="project" value="UniProtKB-KW"/>
</dbReference>
<sequence>MQGALKGYLESGEYRVGDYRGIGNAGLVLLGNIPKEFQNEYKNVFSTLPDIFKESALLDRFHGFIKGWELPRIKEGLKAEGWSFNVEYFTEVLHRLRDDIQYRAVVDDILEIPPNADTRDIEAIKRLCTGFLKILFPNVNKAEDIEREEFEKYCLKPAMKMREIIRYQLYLMDKEYSKQIPNIKVK</sequence>
<evidence type="ECO:0000313" key="2">
    <source>
        <dbReference type="Proteomes" id="UP000001106"/>
    </source>
</evidence>
<keyword evidence="1" id="KW-0378">Hydrolase</keyword>